<dbReference type="EMBL" id="KB007974">
    <property type="protein sequence ID" value="ELR17277.1"/>
    <property type="molecule type" value="Genomic_DNA"/>
</dbReference>
<feature type="region of interest" description="Disordered" evidence="2">
    <location>
        <begin position="420"/>
        <end position="462"/>
    </location>
</feature>
<gene>
    <name evidence="6" type="ORF">ACA1_060040</name>
</gene>
<dbReference type="GeneID" id="14917873"/>
<dbReference type="RefSeq" id="XP_004339290.1">
    <property type="nucleotide sequence ID" value="XM_004339242.1"/>
</dbReference>
<evidence type="ECO:0000259" key="5">
    <source>
        <dbReference type="PROSITE" id="PS50853"/>
    </source>
</evidence>
<dbReference type="InterPro" id="IPR013783">
    <property type="entry name" value="Ig-like_fold"/>
</dbReference>
<dbReference type="InterPro" id="IPR000169">
    <property type="entry name" value="Pept_cys_AS"/>
</dbReference>
<dbReference type="SUPFAM" id="SSF54001">
    <property type="entry name" value="Cysteine proteinases"/>
    <property type="match status" value="1"/>
</dbReference>
<dbReference type="GO" id="GO:0008234">
    <property type="term" value="F:cysteine-type peptidase activity"/>
    <property type="evidence" value="ECO:0007669"/>
    <property type="project" value="InterPro"/>
</dbReference>
<reference evidence="6 7" key="1">
    <citation type="journal article" date="2013" name="Genome Biol.">
        <title>Genome of Acanthamoeba castellanii highlights extensive lateral gene transfer and early evolution of tyrosine kinase signaling.</title>
        <authorList>
            <person name="Clarke M."/>
            <person name="Lohan A.J."/>
            <person name="Liu B."/>
            <person name="Lagkouvardos I."/>
            <person name="Roy S."/>
            <person name="Zafar N."/>
            <person name="Bertelli C."/>
            <person name="Schilde C."/>
            <person name="Kianianmomeni A."/>
            <person name="Burglin T.R."/>
            <person name="Frech C."/>
            <person name="Turcotte B."/>
            <person name="Kopec K.O."/>
            <person name="Synnott J.M."/>
            <person name="Choo C."/>
            <person name="Paponov I."/>
            <person name="Finkler A."/>
            <person name="Soon Heng Tan C."/>
            <person name="Hutchins A.P."/>
            <person name="Weinmeier T."/>
            <person name="Rattei T."/>
            <person name="Chu J.S."/>
            <person name="Gimenez G."/>
            <person name="Irimia M."/>
            <person name="Rigden D.J."/>
            <person name="Fitzpatrick D.A."/>
            <person name="Lorenzo-Morales J."/>
            <person name="Bateman A."/>
            <person name="Chiu C.H."/>
            <person name="Tang P."/>
            <person name="Hegemann P."/>
            <person name="Fromm H."/>
            <person name="Raoult D."/>
            <person name="Greub G."/>
            <person name="Miranda-Saavedra D."/>
            <person name="Chen N."/>
            <person name="Nash P."/>
            <person name="Ginger M.L."/>
            <person name="Horn M."/>
            <person name="Schaap P."/>
            <person name="Caler L."/>
            <person name="Loftus B."/>
        </authorList>
    </citation>
    <scope>NUCLEOTIDE SEQUENCE [LARGE SCALE GENOMIC DNA]</scope>
    <source>
        <strain evidence="6 7">Neff</strain>
    </source>
</reference>
<dbReference type="Proteomes" id="UP000011083">
    <property type="component" value="Unassembled WGS sequence"/>
</dbReference>
<keyword evidence="6" id="KW-0378">Hydrolase</keyword>
<feature type="region of interest" description="Disordered" evidence="2">
    <location>
        <begin position="766"/>
        <end position="787"/>
    </location>
</feature>
<dbReference type="Gene3D" id="2.60.40.10">
    <property type="entry name" value="Immunoglobulins"/>
    <property type="match status" value="1"/>
</dbReference>
<accession>L8GWG5</accession>
<dbReference type="SMART" id="SM00060">
    <property type="entry name" value="FN3"/>
    <property type="match status" value="1"/>
</dbReference>
<dbReference type="InterPro" id="IPR013128">
    <property type="entry name" value="Peptidase_C1A"/>
</dbReference>
<evidence type="ECO:0000256" key="2">
    <source>
        <dbReference type="SAM" id="MobiDB-lite"/>
    </source>
</evidence>
<keyword evidence="7" id="KW-1185">Reference proteome</keyword>
<name>L8GWG5_ACACF</name>
<dbReference type="Gene3D" id="3.40.33.10">
    <property type="entry name" value="CAP"/>
    <property type="match status" value="1"/>
</dbReference>
<dbReference type="Pfam" id="PF00041">
    <property type="entry name" value="fn3"/>
    <property type="match status" value="1"/>
</dbReference>
<dbReference type="InterPro" id="IPR035940">
    <property type="entry name" value="CAP_sf"/>
</dbReference>
<evidence type="ECO:0000313" key="6">
    <source>
        <dbReference type="EMBL" id="ELR17277.1"/>
    </source>
</evidence>
<keyword evidence="3" id="KW-1133">Transmembrane helix</keyword>
<keyword evidence="6" id="KW-0645">Protease</keyword>
<dbReference type="OrthoDB" id="15078at2759"/>
<keyword evidence="4" id="KW-0732">Signal</keyword>
<evidence type="ECO:0000256" key="3">
    <source>
        <dbReference type="SAM" id="Phobius"/>
    </source>
</evidence>
<sequence length="952" mass="98476">MAASSLVAALALLLVLVAAVGYSEAYGEPSSARPSYQERTFASLINAARVGPAGYRTNYMTGLTTTGILTTAAKAPLYFDPLLSQTARAHSTDLTTCHKVQFNSCNGLAWSTRVRNTYTCTSGSIGENLQAAYSNNPLSAVNDGLCGWTQKADGSYYCCPDGGKNTAGQACDGSRNMYLSLSYTRLGVGLGTDSTNGLSYWTTDLGSCNTETYANRIASGSHILQTGSKTRFFAAYWDASGAPQSAQVVVNGAASNLALDTGVAGKGNYFVQLATGTGCRSYYFQFTSASGGVYRYPETGYFNTYGEGACVTDWTSTPVAGTTATVPGVPRSVAISSIATTSAVVSWTAPATNGGSVVTGYNISITGPGQTFSYSTTTLSISAASLLAGTTYTVKVLAKNAQGSGPWTAGKTFITLATAASPSASPTRSPTRSPSASPSRTPSASPSKGATRSPTPSPAAAAVPASYNFHSQSGCFVGIMDQGQCGSCYAFSTAAAASDRLCLAQNTKRVLSPQEILDCGKGKAWFGTTGCNGGDPYQAALLMKNGYPSSDTIELQGGCRPYTCYSGSCSTNPTCSATCKDGTTATKYKATGATRISGVDNMRLEIYNNGPITAGYDICNSFYTFFNDANNAGKVYSTACSSSSSDYMGGHAVSIVGWGTDANGVAYWLIANSWDTWWADAGYFRIKRGVNLCGIENYVSAPVIARTAKRFGGVTVVDERDFSSSSSFNTGQAVTVDSSNEFVQRSSQLVLDQWFLNNGGANNNASVDPSQLAATGKRAEVPPPSLTTGSSYSVSGVNSATVQVTAGQNVFVDIVATDGVNTVNLVSTVSFGAGGEASSVAVVTVAGGGAGGLGAGAIAGIVVGSVVGAVLLAALTTAVVAGVVAVRRMKSRDTIQEHADEMEEVAPAAVSVEPQAEEVVDKKANRTTWFVRRLMFQSITARSPPIKLDEDN</sequence>
<dbReference type="VEuPathDB" id="AmoebaDB:ACA1_060040"/>
<evidence type="ECO:0000256" key="1">
    <source>
        <dbReference type="ARBA" id="ARBA00008455"/>
    </source>
</evidence>
<keyword evidence="3" id="KW-0812">Transmembrane</keyword>
<organism evidence="6 7">
    <name type="scientific">Acanthamoeba castellanii (strain ATCC 30010 / Neff)</name>
    <dbReference type="NCBI Taxonomy" id="1257118"/>
    <lineage>
        <taxon>Eukaryota</taxon>
        <taxon>Amoebozoa</taxon>
        <taxon>Discosea</taxon>
        <taxon>Longamoebia</taxon>
        <taxon>Centramoebida</taxon>
        <taxon>Acanthamoebidae</taxon>
        <taxon>Acanthamoeba</taxon>
    </lineage>
</organism>
<dbReference type="SMART" id="SM00645">
    <property type="entry name" value="Pept_C1"/>
    <property type="match status" value="1"/>
</dbReference>
<feature type="signal peptide" evidence="4">
    <location>
        <begin position="1"/>
        <end position="25"/>
    </location>
</feature>
<dbReference type="PROSITE" id="PS50853">
    <property type="entry name" value="FN3"/>
    <property type="match status" value="1"/>
</dbReference>
<dbReference type="SUPFAM" id="SSF49265">
    <property type="entry name" value="Fibronectin type III"/>
    <property type="match status" value="1"/>
</dbReference>
<dbReference type="AlphaFoldDB" id="L8GWG5"/>
<protein>
    <submittedName>
        <fullName evidence="6">Papain family cysteine protease</fullName>
    </submittedName>
</protein>
<evidence type="ECO:0000313" key="7">
    <source>
        <dbReference type="Proteomes" id="UP000011083"/>
    </source>
</evidence>
<keyword evidence="3" id="KW-0472">Membrane</keyword>
<dbReference type="KEGG" id="acan:ACA1_060040"/>
<dbReference type="GO" id="GO:0006508">
    <property type="term" value="P:proteolysis"/>
    <property type="evidence" value="ECO:0007669"/>
    <property type="project" value="UniProtKB-KW"/>
</dbReference>
<feature type="chain" id="PRO_5003990157" evidence="4">
    <location>
        <begin position="26"/>
        <end position="952"/>
    </location>
</feature>
<dbReference type="PROSITE" id="PS00139">
    <property type="entry name" value="THIOL_PROTEASE_CYS"/>
    <property type="match status" value="1"/>
</dbReference>
<feature type="domain" description="Fibronectin type-III" evidence="5">
    <location>
        <begin position="329"/>
        <end position="418"/>
    </location>
</feature>
<dbReference type="InterPro" id="IPR036116">
    <property type="entry name" value="FN3_sf"/>
</dbReference>
<dbReference type="InterPro" id="IPR003961">
    <property type="entry name" value="FN3_dom"/>
</dbReference>
<dbReference type="Pfam" id="PF00112">
    <property type="entry name" value="Peptidase_C1"/>
    <property type="match status" value="1"/>
</dbReference>
<proteinExistence type="inferred from homology"/>
<comment type="similarity">
    <text evidence="1">Belongs to the peptidase C1 family.</text>
</comment>
<dbReference type="Gene3D" id="3.90.70.10">
    <property type="entry name" value="Cysteine proteinases"/>
    <property type="match status" value="1"/>
</dbReference>
<evidence type="ECO:0000256" key="4">
    <source>
        <dbReference type="SAM" id="SignalP"/>
    </source>
</evidence>
<dbReference type="PRINTS" id="PR00705">
    <property type="entry name" value="PAPAIN"/>
</dbReference>
<dbReference type="PANTHER" id="PTHR12411">
    <property type="entry name" value="CYSTEINE PROTEASE FAMILY C1-RELATED"/>
    <property type="match status" value="1"/>
</dbReference>
<dbReference type="InterPro" id="IPR000668">
    <property type="entry name" value="Peptidase_C1A_C"/>
</dbReference>
<dbReference type="InterPro" id="IPR038765">
    <property type="entry name" value="Papain-like_cys_pep_sf"/>
</dbReference>
<dbReference type="CDD" id="cd00063">
    <property type="entry name" value="FN3"/>
    <property type="match status" value="1"/>
</dbReference>
<feature type="transmembrane region" description="Helical" evidence="3">
    <location>
        <begin position="861"/>
        <end position="886"/>
    </location>
</feature>